<keyword evidence="2" id="KW-1185">Reference proteome</keyword>
<gene>
    <name evidence="1" type="ORF">SSLN_LOCUS19796</name>
</gene>
<protein>
    <submittedName>
        <fullName evidence="1">Uncharacterized protein</fullName>
    </submittedName>
</protein>
<sequence>MRIRYSTFPIRPNQKAVIRCQPEQEIFNRFLRVKYWEVYRNSSLIATVAHSADRYSVINATKYPELHIRNVNEAELNELGVRCVLQSIVDESQEIRPTETGRLQQLFMSFSYEEVHSVSTEVNVLAVSSC</sequence>
<dbReference type="AlphaFoldDB" id="A0A3P7F6K4"/>
<dbReference type="STRING" id="70667.A0A3P7F6K4"/>
<proteinExistence type="predicted"/>
<name>A0A3P7F6K4_SCHSO</name>
<reference evidence="1 2" key="1">
    <citation type="submission" date="2018-11" db="EMBL/GenBank/DDBJ databases">
        <authorList>
            <consortium name="Pathogen Informatics"/>
        </authorList>
    </citation>
    <scope>NUCLEOTIDE SEQUENCE [LARGE SCALE GENOMIC DNA]</scope>
    <source>
        <strain evidence="1 2">NST_G2</strain>
    </source>
</reference>
<dbReference type="EMBL" id="UYSU01049408">
    <property type="protein sequence ID" value="VDM06182.1"/>
    <property type="molecule type" value="Genomic_DNA"/>
</dbReference>
<organism evidence="1 2">
    <name type="scientific">Schistocephalus solidus</name>
    <name type="common">Tapeworm</name>
    <dbReference type="NCBI Taxonomy" id="70667"/>
    <lineage>
        <taxon>Eukaryota</taxon>
        <taxon>Metazoa</taxon>
        <taxon>Spiralia</taxon>
        <taxon>Lophotrochozoa</taxon>
        <taxon>Platyhelminthes</taxon>
        <taxon>Cestoda</taxon>
        <taxon>Eucestoda</taxon>
        <taxon>Diphyllobothriidea</taxon>
        <taxon>Diphyllobothriidae</taxon>
        <taxon>Schistocephalus</taxon>
    </lineage>
</organism>
<dbReference type="Proteomes" id="UP000275846">
    <property type="component" value="Unassembled WGS sequence"/>
</dbReference>
<evidence type="ECO:0000313" key="1">
    <source>
        <dbReference type="EMBL" id="VDM06182.1"/>
    </source>
</evidence>
<dbReference type="Gene3D" id="2.60.40.10">
    <property type="entry name" value="Immunoglobulins"/>
    <property type="match status" value="1"/>
</dbReference>
<dbReference type="InterPro" id="IPR013783">
    <property type="entry name" value="Ig-like_fold"/>
</dbReference>
<accession>A0A3P7F6K4</accession>
<dbReference type="OrthoDB" id="6255808at2759"/>
<evidence type="ECO:0000313" key="2">
    <source>
        <dbReference type="Proteomes" id="UP000275846"/>
    </source>
</evidence>